<dbReference type="OrthoDB" id="361131at2759"/>
<dbReference type="EMBL" id="CVMV01000033">
    <property type="protein sequence ID" value="CRG95360.1"/>
    <property type="molecule type" value="Genomic_DNA"/>
</dbReference>
<dbReference type="VEuPathDB" id="PlasmoDB:PGAL8A_00012900"/>
<evidence type="ECO:0000313" key="1">
    <source>
        <dbReference type="EMBL" id="CRG95360.1"/>
    </source>
</evidence>
<protein>
    <recommendedName>
        <fullName evidence="3">Fusion protein</fullName>
    </recommendedName>
</protein>
<keyword evidence="2" id="KW-1185">Reference proteome</keyword>
<reference evidence="1" key="1">
    <citation type="submission" date="2015-04" db="EMBL/GenBank/DDBJ databases">
        <authorList>
            <consortium name="Pathogen Informatics"/>
        </authorList>
    </citation>
    <scope>NUCLEOTIDE SEQUENCE [LARGE SCALE GENOMIC DNA]</scope>
    <source>
        <strain evidence="1">8A</strain>
    </source>
</reference>
<gene>
    <name evidence="1" type="ORF">PGAL8A_00012900</name>
</gene>
<accession>A0A1J1GSY2</accession>
<sequence length="513" mass="62878">MIRFLVTFILFYFFLSNNLIFNRKIKVSVFSYIVINGKNKKFFRERQKIYTKKKIIKYEDIVTQKDISKINTLILALLEYKKIHNNLIIPENYILKIEGNENLKNFKLWKKLQEIKDEKSDKKKKYIYFILKKMDFPLETIFTQEEIDKYTTNDEEITTFSKLSKEEDINYDINERQEVRKELFSPYIKKTKDKKSENVKDFLALYKFIPKINEQNVLPKYSNKGIRKKGILKYILHDLKKDEKFNYQYNYYYDNIYNNVNDDELNDYFKFFMKFKKTNQNYDFFVNRTRSFFNEENRKEKKYLLYTRKETEGAHSYDFDKWSFADFIEALVFFNDLYIDLNKENYEHFKKNGNEKLNIIDFNLLNPNFVIPNDDLWPTEWHGLYINQIRMGDIDAKHHFIRRKILDYILFDFKTSEYENKYITFTWRKLYLGIAWFIHTRGHPILITPFDKIQFDVFSMDFCKPEEIQGLYLGYLIIQAHSHEKIFWNNYRDRFDFLKGLEINIRSADELIF</sequence>
<name>A0A1J1GSY2_PLAGA</name>
<dbReference type="AlphaFoldDB" id="A0A1J1GSY2"/>
<dbReference type="RefSeq" id="XP_028528171.1">
    <property type="nucleotide sequence ID" value="XM_028671527.1"/>
</dbReference>
<comment type="caution">
    <text evidence="1">The sequence shown here is derived from an EMBL/GenBank/DDBJ whole genome shotgun (WGS) entry which is preliminary data.</text>
</comment>
<evidence type="ECO:0008006" key="3">
    <source>
        <dbReference type="Google" id="ProtNLM"/>
    </source>
</evidence>
<dbReference type="OMA" id="FMKGLEI"/>
<dbReference type="Proteomes" id="UP000220797">
    <property type="component" value="Unassembled WGS sequence"/>
</dbReference>
<proteinExistence type="predicted"/>
<organism evidence="1 2">
    <name type="scientific">Plasmodium gallinaceum</name>
    <dbReference type="NCBI Taxonomy" id="5849"/>
    <lineage>
        <taxon>Eukaryota</taxon>
        <taxon>Sar</taxon>
        <taxon>Alveolata</taxon>
        <taxon>Apicomplexa</taxon>
        <taxon>Aconoidasida</taxon>
        <taxon>Haemosporida</taxon>
        <taxon>Plasmodiidae</taxon>
        <taxon>Plasmodium</taxon>
        <taxon>Plasmodium (Haemamoeba)</taxon>
    </lineage>
</organism>
<evidence type="ECO:0000313" key="2">
    <source>
        <dbReference type="Proteomes" id="UP000220797"/>
    </source>
</evidence>
<dbReference type="GeneID" id="39728651"/>